<dbReference type="OrthoDB" id="5859883at2759"/>
<sequence length="68" mass="7420">MESLFVETAASSRSQSLHRLSIGQQSPSEESPRQYYHATGTARRPSGQSLPPAQPVGSIRLSDTESYL</sequence>
<dbReference type="OMA" id="PDAFWDK"/>
<accession>A0A0N4VXX1</accession>
<dbReference type="AlphaFoldDB" id="A0A0N4VXX1"/>
<proteinExistence type="predicted"/>
<evidence type="ECO:0000313" key="3">
    <source>
        <dbReference type="Proteomes" id="UP000268014"/>
    </source>
</evidence>
<reference evidence="4" key="1">
    <citation type="submission" date="2017-02" db="UniProtKB">
        <authorList>
            <consortium name="WormBaseParasite"/>
        </authorList>
    </citation>
    <scope>IDENTIFICATION</scope>
</reference>
<gene>
    <name evidence="2" type="ORF">HPLM_LOCUS2139</name>
</gene>
<organism evidence="4">
    <name type="scientific">Haemonchus placei</name>
    <name type="common">Barber's pole worm</name>
    <dbReference type="NCBI Taxonomy" id="6290"/>
    <lineage>
        <taxon>Eukaryota</taxon>
        <taxon>Metazoa</taxon>
        <taxon>Ecdysozoa</taxon>
        <taxon>Nematoda</taxon>
        <taxon>Chromadorea</taxon>
        <taxon>Rhabditida</taxon>
        <taxon>Rhabditina</taxon>
        <taxon>Rhabditomorpha</taxon>
        <taxon>Strongyloidea</taxon>
        <taxon>Trichostrongylidae</taxon>
        <taxon>Haemonchus</taxon>
    </lineage>
</organism>
<protein>
    <submittedName>
        <fullName evidence="4">Movement protein</fullName>
    </submittedName>
</protein>
<evidence type="ECO:0000313" key="4">
    <source>
        <dbReference type="WBParaSite" id="HPLM_0000214101-mRNA-1"/>
    </source>
</evidence>
<evidence type="ECO:0000313" key="2">
    <source>
        <dbReference type="EMBL" id="VDO13153.1"/>
    </source>
</evidence>
<feature type="region of interest" description="Disordered" evidence="1">
    <location>
        <begin position="1"/>
        <end position="68"/>
    </location>
</feature>
<name>A0A0N4VXX1_HAEPC</name>
<evidence type="ECO:0000256" key="1">
    <source>
        <dbReference type="SAM" id="MobiDB-lite"/>
    </source>
</evidence>
<dbReference type="EMBL" id="UZAF01003834">
    <property type="protein sequence ID" value="VDO13153.1"/>
    <property type="molecule type" value="Genomic_DNA"/>
</dbReference>
<dbReference type="WBParaSite" id="HPLM_0000214101-mRNA-1">
    <property type="protein sequence ID" value="HPLM_0000214101-mRNA-1"/>
    <property type="gene ID" value="HPLM_0000214101"/>
</dbReference>
<reference evidence="2 3" key="2">
    <citation type="submission" date="2018-11" db="EMBL/GenBank/DDBJ databases">
        <authorList>
            <consortium name="Pathogen Informatics"/>
        </authorList>
    </citation>
    <scope>NUCLEOTIDE SEQUENCE [LARGE SCALE GENOMIC DNA]</scope>
    <source>
        <strain evidence="2 3">MHpl1</strain>
    </source>
</reference>
<dbReference type="Proteomes" id="UP000268014">
    <property type="component" value="Unassembled WGS sequence"/>
</dbReference>
<feature type="compositionally biased region" description="Polar residues" evidence="1">
    <location>
        <begin position="9"/>
        <end position="29"/>
    </location>
</feature>
<keyword evidence="3" id="KW-1185">Reference proteome</keyword>